<feature type="domain" description="4'-phosphopantetheinyl transferase" evidence="2">
    <location>
        <begin position="79"/>
        <end position="142"/>
    </location>
</feature>
<reference evidence="3 4" key="1">
    <citation type="submission" date="2023-06" db="EMBL/GenBank/DDBJ databases">
        <authorList>
            <person name="Feng G."/>
            <person name="Li J."/>
            <person name="Zhu H."/>
        </authorList>
    </citation>
    <scope>NUCLEOTIDE SEQUENCE [LARGE SCALE GENOMIC DNA]</scope>
    <source>
        <strain evidence="3 4">RHCKG28</strain>
    </source>
</reference>
<evidence type="ECO:0000256" key="1">
    <source>
        <dbReference type="ARBA" id="ARBA00022679"/>
    </source>
</evidence>
<dbReference type="InterPro" id="IPR008278">
    <property type="entry name" value="4-PPantetheinyl_Trfase_dom"/>
</dbReference>
<dbReference type="EMBL" id="JAUCMN010000001">
    <property type="protein sequence ID" value="MDM7890405.1"/>
    <property type="molecule type" value="Genomic_DNA"/>
</dbReference>
<evidence type="ECO:0000259" key="2">
    <source>
        <dbReference type="Pfam" id="PF01648"/>
    </source>
</evidence>
<comment type="caution">
    <text evidence="3">The sequence shown here is derived from an EMBL/GenBank/DDBJ whole genome shotgun (WGS) entry which is preliminary data.</text>
</comment>
<name>A0ABT7TLE3_9MICO</name>
<proteinExistence type="predicted"/>
<dbReference type="Pfam" id="PF01648">
    <property type="entry name" value="ACPS"/>
    <property type="match status" value="1"/>
</dbReference>
<dbReference type="Proteomes" id="UP001236404">
    <property type="component" value="Unassembled WGS sequence"/>
</dbReference>
<dbReference type="SUPFAM" id="SSF56214">
    <property type="entry name" value="4'-phosphopantetheinyl transferase"/>
    <property type="match status" value="1"/>
</dbReference>
<sequence>MTIVPTGADREALLTAVASAAATDTTGVRVGRSCPHCGSRAHGRPWATADGRPVPVSAARTGGSTAVAAVSGPVDGDTSIGIDLEQVARVAAAPLDASGPDERRRLRDDRDRAAAWAVKEAVLKRDGRGLRVDPVAVEVDLARGVARFGGVEQPVTVLWPAPGTVLAVAAGGLPVLVDDRVSPPVV</sequence>
<gene>
    <name evidence="3" type="ORF">QUG93_01775</name>
</gene>
<keyword evidence="1 3" id="KW-0808">Transferase</keyword>
<evidence type="ECO:0000313" key="3">
    <source>
        <dbReference type="EMBL" id="MDM7890405.1"/>
    </source>
</evidence>
<dbReference type="InterPro" id="IPR037143">
    <property type="entry name" value="4-PPantetheinyl_Trfase_dom_sf"/>
</dbReference>
<protein>
    <submittedName>
        <fullName evidence="3">4'-phosphopantetheinyl transferase superfamily protein</fullName>
    </submittedName>
</protein>
<accession>A0ABT7TLE3</accession>
<evidence type="ECO:0000313" key="4">
    <source>
        <dbReference type="Proteomes" id="UP001236404"/>
    </source>
</evidence>
<dbReference type="GO" id="GO:0016740">
    <property type="term" value="F:transferase activity"/>
    <property type="evidence" value="ECO:0007669"/>
    <property type="project" value="UniProtKB-KW"/>
</dbReference>
<keyword evidence="4" id="KW-1185">Reference proteome</keyword>
<organism evidence="3 4">
    <name type="scientific">Curtobacterium caseinilyticum</name>
    <dbReference type="NCBI Taxonomy" id="3055137"/>
    <lineage>
        <taxon>Bacteria</taxon>
        <taxon>Bacillati</taxon>
        <taxon>Actinomycetota</taxon>
        <taxon>Actinomycetes</taxon>
        <taxon>Micrococcales</taxon>
        <taxon>Microbacteriaceae</taxon>
        <taxon>Curtobacterium</taxon>
    </lineage>
</organism>